<organism evidence="1 2">
    <name type="scientific">Ataeniobius toweri</name>
    <dbReference type="NCBI Taxonomy" id="208326"/>
    <lineage>
        <taxon>Eukaryota</taxon>
        <taxon>Metazoa</taxon>
        <taxon>Chordata</taxon>
        <taxon>Craniata</taxon>
        <taxon>Vertebrata</taxon>
        <taxon>Euteleostomi</taxon>
        <taxon>Actinopterygii</taxon>
        <taxon>Neopterygii</taxon>
        <taxon>Teleostei</taxon>
        <taxon>Neoteleostei</taxon>
        <taxon>Acanthomorphata</taxon>
        <taxon>Ovalentaria</taxon>
        <taxon>Atherinomorphae</taxon>
        <taxon>Cyprinodontiformes</taxon>
        <taxon>Goodeidae</taxon>
        <taxon>Ataeniobius</taxon>
    </lineage>
</organism>
<evidence type="ECO:0000313" key="2">
    <source>
        <dbReference type="Proteomes" id="UP001345963"/>
    </source>
</evidence>
<dbReference type="EMBL" id="JAHUTI010027335">
    <property type="protein sequence ID" value="MED6240853.1"/>
    <property type="molecule type" value="Genomic_DNA"/>
</dbReference>
<keyword evidence="2" id="KW-1185">Reference proteome</keyword>
<proteinExistence type="predicted"/>
<name>A0ABU7ATI0_9TELE</name>
<accession>A0ABU7ATI0</accession>
<evidence type="ECO:0000313" key="1">
    <source>
        <dbReference type="EMBL" id="MED6240853.1"/>
    </source>
</evidence>
<comment type="caution">
    <text evidence="1">The sequence shown here is derived from an EMBL/GenBank/DDBJ whole genome shotgun (WGS) entry which is preliminary data.</text>
</comment>
<feature type="non-terminal residue" evidence="1">
    <location>
        <position position="1"/>
    </location>
</feature>
<reference evidence="1 2" key="1">
    <citation type="submission" date="2021-07" db="EMBL/GenBank/DDBJ databases">
        <authorList>
            <person name="Palmer J.M."/>
        </authorList>
    </citation>
    <scope>NUCLEOTIDE SEQUENCE [LARGE SCALE GENOMIC DNA]</scope>
    <source>
        <strain evidence="1 2">AT_MEX2019</strain>
        <tissue evidence="1">Muscle</tissue>
    </source>
</reference>
<dbReference type="Proteomes" id="UP001345963">
    <property type="component" value="Unassembled WGS sequence"/>
</dbReference>
<protein>
    <submittedName>
        <fullName evidence="1">Uncharacterized protein</fullName>
    </submittedName>
</protein>
<sequence length="88" mass="10013">SDPLPQQLWTVVLFNVGQTEYKTLLHLCKNQLHLPVEGKKQLFEGAVKIMHWTAAKVNVCLHWTRAGTVCQSLSESLFRALPDISELR</sequence>
<gene>
    <name evidence="1" type="ORF">ATANTOWER_029540</name>
</gene>